<dbReference type="RefSeq" id="WP_183411489.1">
    <property type="nucleotide sequence ID" value="NZ_JACHWY010000003.1"/>
</dbReference>
<name>A0A7W4Z889_9GAMM</name>
<proteinExistence type="predicted"/>
<evidence type="ECO:0000313" key="2">
    <source>
        <dbReference type="EMBL" id="MBB3048721.1"/>
    </source>
</evidence>
<reference evidence="2 3" key="1">
    <citation type="submission" date="2020-08" db="EMBL/GenBank/DDBJ databases">
        <title>Genomic Encyclopedia of Type Strains, Phase III (KMG-III): the genomes of soil and plant-associated and newly described type strains.</title>
        <authorList>
            <person name="Whitman W."/>
        </authorList>
    </citation>
    <scope>NUCLEOTIDE SEQUENCE [LARGE SCALE GENOMIC DNA]</scope>
    <source>
        <strain evidence="2 3">CECT 8654</strain>
    </source>
</reference>
<keyword evidence="1" id="KW-0732">Signal</keyword>
<dbReference type="AlphaFoldDB" id="A0A7W4Z889"/>
<sequence length="282" mass="30409">MIKIHKAHALFVVALLSFSGLFSAAAFAQDADSDFASGTFQFFDIIVPQPKAVIQKLLPPGYTLAEAPNVLTKGENNHVLLLSLGQVIESTMYDSAPLPSFYDVKLSIPYVKAPGIKGLVVYDIAYFFENPAMCFGVFAECQPSTVSMSYGDSGAFSVRRNVQDVFSAPLAEGSYQLDSEHASTALVKAVDTYVNTQPMLGSSPLSCNTIPSSAYPSCLEREDRFSDASMGPRTHRVNLKLKLAEFGCQAEGLPDVLEVENVIAIEGIMPFRAGTPQTCPAE</sequence>
<gene>
    <name evidence="2" type="ORF">FHR99_002995</name>
</gene>
<accession>A0A7W4Z889</accession>
<comment type="caution">
    <text evidence="2">The sequence shown here is derived from an EMBL/GenBank/DDBJ whole genome shotgun (WGS) entry which is preliminary data.</text>
</comment>
<protein>
    <submittedName>
        <fullName evidence="2">Uncharacterized protein</fullName>
    </submittedName>
</protein>
<evidence type="ECO:0000256" key="1">
    <source>
        <dbReference type="SAM" id="SignalP"/>
    </source>
</evidence>
<dbReference type="EMBL" id="JACHWY010000003">
    <property type="protein sequence ID" value="MBB3048721.1"/>
    <property type="molecule type" value="Genomic_DNA"/>
</dbReference>
<feature type="chain" id="PRO_5031305389" evidence="1">
    <location>
        <begin position="29"/>
        <end position="282"/>
    </location>
</feature>
<keyword evidence="3" id="KW-1185">Reference proteome</keyword>
<organism evidence="2 3">
    <name type="scientific">Litorivivens lipolytica</name>
    <dbReference type="NCBI Taxonomy" id="1524264"/>
    <lineage>
        <taxon>Bacteria</taxon>
        <taxon>Pseudomonadati</taxon>
        <taxon>Pseudomonadota</taxon>
        <taxon>Gammaproteobacteria</taxon>
        <taxon>Litorivivens</taxon>
    </lineage>
</organism>
<evidence type="ECO:0000313" key="3">
    <source>
        <dbReference type="Proteomes" id="UP000537130"/>
    </source>
</evidence>
<feature type="signal peptide" evidence="1">
    <location>
        <begin position="1"/>
        <end position="28"/>
    </location>
</feature>
<dbReference type="Proteomes" id="UP000537130">
    <property type="component" value="Unassembled WGS sequence"/>
</dbReference>